<keyword evidence="3" id="KW-1185">Reference proteome</keyword>
<evidence type="ECO:0000313" key="3">
    <source>
        <dbReference type="Proteomes" id="UP000011116"/>
    </source>
</evidence>
<dbReference type="EnsemblPlants" id="HORVU.MOREX.r3.1HG0037010.1">
    <property type="protein sequence ID" value="HORVU.MOREX.r3.1HG0037010.1.CDS1"/>
    <property type="gene ID" value="HORVU.MOREX.r3.1HG0037010"/>
</dbReference>
<protein>
    <submittedName>
        <fullName evidence="2">Uncharacterized protein</fullName>
    </submittedName>
</protein>
<dbReference type="Proteomes" id="UP000011116">
    <property type="component" value="Chromosome 1H"/>
</dbReference>
<dbReference type="Gramene" id="HORVU.MOREX.r2.1HG0028630.1">
    <property type="protein sequence ID" value="HORVU.MOREX.r2.1HG0028630.1.CDS.1"/>
    <property type="gene ID" value="HORVU.MOREX.r2.1HG0028630"/>
</dbReference>
<feature type="region of interest" description="Disordered" evidence="1">
    <location>
        <begin position="33"/>
        <end position="53"/>
    </location>
</feature>
<organism evidence="2 3">
    <name type="scientific">Hordeum vulgare subsp. vulgare</name>
    <name type="common">Domesticated barley</name>
    <dbReference type="NCBI Taxonomy" id="112509"/>
    <lineage>
        <taxon>Eukaryota</taxon>
        <taxon>Viridiplantae</taxon>
        <taxon>Streptophyta</taxon>
        <taxon>Embryophyta</taxon>
        <taxon>Tracheophyta</taxon>
        <taxon>Spermatophyta</taxon>
        <taxon>Magnoliopsida</taxon>
        <taxon>Liliopsida</taxon>
        <taxon>Poales</taxon>
        <taxon>Poaceae</taxon>
        <taxon>BOP clade</taxon>
        <taxon>Pooideae</taxon>
        <taxon>Triticodae</taxon>
        <taxon>Triticeae</taxon>
        <taxon>Hordeinae</taxon>
        <taxon>Hordeum</taxon>
    </lineage>
</organism>
<reference evidence="2" key="3">
    <citation type="submission" date="2022-01" db="UniProtKB">
        <authorList>
            <consortium name="EnsemblPlants"/>
        </authorList>
    </citation>
    <scope>IDENTIFICATION</scope>
    <source>
        <strain evidence="2">subsp. vulgare</strain>
    </source>
</reference>
<sequence>MVLRLTGPQRERACGEQERDKCDEREWRYLPESPEPRRLCGGQNPSHERRSPMAVRRRVRRIWLERSEEQNKGIMDSRWYPLVDLEERNRPDQGAFAWRGRG</sequence>
<accession>A0A8I6X452</accession>
<proteinExistence type="predicted"/>
<reference evidence="2" key="2">
    <citation type="submission" date="2020-10" db="EMBL/GenBank/DDBJ databases">
        <authorList>
            <person name="Scholz U."/>
            <person name="Mascher M."/>
            <person name="Fiebig A."/>
        </authorList>
    </citation>
    <scope>NUCLEOTIDE SEQUENCE [LARGE SCALE GENOMIC DNA]</scope>
    <source>
        <strain evidence="2">cv. Morex</strain>
    </source>
</reference>
<dbReference type="AlphaFoldDB" id="A0A8I6X452"/>
<name>A0A8I6X452_HORVV</name>
<reference evidence="3" key="1">
    <citation type="journal article" date="2012" name="Nature">
        <title>A physical, genetic and functional sequence assembly of the barley genome.</title>
        <authorList>
            <consortium name="The International Barley Genome Sequencing Consortium"/>
            <person name="Mayer K.F."/>
            <person name="Waugh R."/>
            <person name="Brown J.W."/>
            <person name="Schulman A."/>
            <person name="Langridge P."/>
            <person name="Platzer M."/>
            <person name="Fincher G.B."/>
            <person name="Muehlbauer G.J."/>
            <person name="Sato K."/>
            <person name="Close T.J."/>
            <person name="Wise R.P."/>
            <person name="Stein N."/>
        </authorList>
    </citation>
    <scope>NUCLEOTIDE SEQUENCE [LARGE SCALE GENOMIC DNA]</scope>
    <source>
        <strain evidence="3">cv. Morex</strain>
    </source>
</reference>
<evidence type="ECO:0000313" key="2">
    <source>
        <dbReference type="EnsemblPlants" id="HORVU.MOREX.r3.1HG0037010.1.CDS1"/>
    </source>
</evidence>
<dbReference type="Gramene" id="HORVU.MOREX.r3.1HG0037010.1">
    <property type="protein sequence ID" value="HORVU.MOREX.r3.1HG0037010.1.CDS1"/>
    <property type="gene ID" value="HORVU.MOREX.r3.1HG0037010"/>
</dbReference>
<evidence type="ECO:0000256" key="1">
    <source>
        <dbReference type="SAM" id="MobiDB-lite"/>
    </source>
</evidence>